<dbReference type="GO" id="GO:0005576">
    <property type="term" value="C:extracellular region"/>
    <property type="evidence" value="ECO:0007669"/>
    <property type="project" value="TreeGrafter"/>
</dbReference>
<keyword evidence="6 9" id="KW-0133">Cell shape</keyword>
<reference evidence="11 12" key="1">
    <citation type="submission" date="2018-01" db="EMBL/GenBank/DDBJ databases">
        <title>Genomic Encyclopedia of Type Strains, Phase III (KMG-III): the genomes of soil and plant-associated and newly described type strains.</title>
        <authorList>
            <person name="Whitman W."/>
        </authorList>
    </citation>
    <scope>NUCLEOTIDE SEQUENCE [LARGE SCALE GENOMIC DNA]</scope>
    <source>
        <strain evidence="11 12">1131</strain>
    </source>
</reference>
<proteinExistence type="inferred from homology"/>
<dbReference type="Pfam" id="PF03734">
    <property type="entry name" value="YkuD"/>
    <property type="match status" value="1"/>
</dbReference>
<keyword evidence="8 9" id="KW-0961">Cell wall biogenesis/degradation</keyword>
<dbReference type="InterPro" id="IPR005490">
    <property type="entry name" value="LD_TPept_cat_dom"/>
</dbReference>
<comment type="pathway">
    <text evidence="1 9">Cell wall biogenesis; peptidoglycan biosynthesis.</text>
</comment>
<keyword evidence="5" id="KW-0378">Hydrolase</keyword>
<sequence length="178" mass="19098">MVILSLDNGWGSDVMLRTGIVLLALAVAMPAGAREIVAYRGEAAPGAIVIKTKERRLYLVQGDGTAIRYQVAVGKASKQWLGEVLVEGKHVEPAWSPPDEIKRDNPKLPDVIPGGSPRNPMGARALTLSGGGQYAIHGTNRPDSIGTFASYGCFRMFNDDIVDLFDRVSVGTPVLVLR</sequence>
<evidence type="ECO:0000313" key="11">
    <source>
        <dbReference type="EMBL" id="POR51898.1"/>
    </source>
</evidence>
<name>A0A2S4MAY1_9HYPH</name>
<dbReference type="GO" id="GO:0071555">
    <property type="term" value="P:cell wall organization"/>
    <property type="evidence" value="ECO:0007669"/>
    <property type="project" value="UniProtKB-UniRule"/>
</dbReference>
<evidence type="ECO:0000256" key="3">
    <source>
        <dbReference type="ARBA" id="ARBA00022676"/>
    </source>
</evidence>
<protein>
    <submittedName>
        <fullName evidence="11">L,D-transpeptidase-like protein</fullName>
    </submittedName>
</protein>
<dbReference type="PANTHER" id="PTHR30582">
    <property type="entry name" value="L,D-TRANSPEPTIDASE"/>
    <property type="match status" value="1"/>
</dbReference>
<dbReference type="CDD" id="cd16913">
    <property type="entry name" value="YkuD_like"/>
    <property type="match status" value="1"/>
</dbReference>
<comment type="caution">
    <text evidence="11">The sequence shown here is derived from an EMBL/GenBank/DDBJ whole genome shotgun (WGS) entry which is preliminary data.</text>
</comment>
<feature type="domain" description="L,D-TPase catalytic" evidence="10">
    <location>
        <begin position="46"/>
        <end position="177"/>
    </location>
</feature>
<evidence type="ECO:0000256" key="1">
    <source>
        <dbReference type="ARBA" id="ARBA00004752"/>
    </source>
</evidence>
<dbReference type="InterPro" id="IPR050979">
    <property type="entry name" value="LD-transpeptidase"/>
</dbReference>
<organism evidence="11 12">
    <name type="scientific">Bosea psychrotolerans</name>
    <dbReference type="NCBI Taxonomy" id="1871628"/>
    <lineage>
        <taxon>Bacteria</taxon>
        <taxon>Pseudomonadati</taxon>
        <taxon>Pseudomonadota</taxon>
        <taxon>Alphaproteobacteria</taxon>
        <taxon>Hyphomicrobiales</taxon>
        <taxon>Boseaceae</taxon>
        <taxon>Bosea</taxon>
    </lineage>
</organism>
<evidence type="ECO:0000256" key="2">
    <source>
        <dbReference type="ARBA" id="ARBA00005992"/>
    </source>
</evidence>
<dbReference type="AlphaFoldDB" id="A0A2S4MAY1"/>
<dbReference type="PANTHER" id="PTHR30582:SF24">
    <property type="entry name" value="L,D-TRANSPEPTIDASE ERFK_SRFK-RELATED"/>
    <property type="match status" value="1"/>
</dbReference>
<dbReference type="PROSITE" id="PS52029">
    <property type="entry name" value="LD_TPASE"/>
    <property type="match status" value="1"/>
</dbReference>
<evidence type="ECO:0000313" key="12">
    <source>
        <dbReference type="Proteomes" id="UP000236919"/>
    </source>
</evidence>
<feature type="active site" description="Nucleophile" evidence="9">
    <location>
        <position position="153"/>
    </location>
</feature>
<dbReference type="GO" id="GO:0018104">
    <property type="term" value="P:peptidoglycan-protein cross-linking"/>
    <property type="evidence" value="ECO:0007669"/>
    <property type="project" value="TreeGrafter"/>
</dbReference>
<dbReference type="UniPathway" id="UPA00219"/>
<keyword evidence="12" id="KW-1185">Reference proteome</keyword>
<gene>
    <name evidence="11" type="ORF">CYD53_106181</name>
</gene>
<evidence type="ECO:0000259" key="10">
    <source>
        <dbReference type="PROSITE" id="PS52029"/>
    </source>
</evidence>
<comment type="similarity">
    <text evidence="2">Belongs to the YkuD family.</text>
</comment>
<evidence type="ECO:0000256" key="8">
    <source>
        <dbReference type="ARBA" id="ARBA00023316"/>
    </source>
</evidence>
<feature type="active site" description="Proton donor/acceptor" evidence="9">
    <location>
        <position position="137"/>
    </location>
</feature>
<dbReference type="InterPro" id="IPR038063">
    <property type="entry name" value="Transpep_catalytic_dom"/>
</dbReference>
<dbReference type="GO" id="GO:0071972">
    <property type="term" value="F:peptidoglycan L,D-transpeptidase activity"/>
    <property type="evidence" value="ECO:0007669"/>
    <property type="project" value="TreeGrafter"/>
</dbReference>
<dbReference type="EMBL" id="PQFZ01000006">
    <property type="protein sequence ID" value="POR51898.1"/>
    <property type="molecule type" value="Genomic_DNA"/>
</dbReference>
<dbReference type="GO" id="GO:0016757">
    <property type="term" value="F:glycosyltransferase activity"/>
    <property type="evidence" value="ECO:0007669"/>
    <property type="project" value="UniProtKB-KW"/>
</dbReference>
<evidence type="ECO:0000256" key="5">
    <source>
        <dbReference type="ARBA" id="ARBA00022801"/>
    </source>
</evidence>
<keyword evidence="7 9" id="KW-0573">Peptidoglycan synthesis</keyword>
<keyword evidence="3" id="KW-0328">Glycosyltransferase</keyword>
<dbReference type="Proteomes" id="UP000236919">
    <property type="component" value="Unassembled WGS sequence"/>
</dbReference>
<dbReference type="GO" id="GO:0008360">
    <property type="term" value="P:regulation of cell shape"/>
    <property type="evidence" value="ECO:0007669"/>
    <property type="project" value="UniProtKB-UniRule"/>
</dbReference>
<accession>A0A2S4MAY1</accession>
<evidence type="ECO:0000256" key="9">
    <source>
        <dbReference type="PROSITE-ProRule" id="PRU01373"/>
    </source>
</evidence>
<dbReference type="Gene3D" id="2.40.440.10">
    <property type="entry name" value="L,D-transpeptidase catalytic domain-like"/>
    <property type="match status" value="1"/>
</dbReference>
<dbReference type="SUPFAM" id="SSF141523">
    <property type="entry name" value="L,D-transpeptidase catalytic domain-like"/>
    <property type="match status" value="1"/>
</dbReference>
<evidence type="ECO:0000256" key="7">
    <source>
        <dbReference type="ARBA" id="ARBA00022984"/>
    </source>
</evidence>
<evidence type="ECO:0000256" key="4">
    <source>
        <dbReference type="ARBA" id="ARBA00022679"/>
    </source>
</evidence>
<evidence type="ECO:0000256" key="6">
    <source>
        <dbReference type="ARBA" id="ARBA00022960"/>
    </source>
</evidence>
<dbReference type="FunFam" id="2.40.440.10:FF:000002">
    <property type="entry name" value="L,D-transpeptidase ErfK/SrfK"/>
    <property type="match status" value="1"/>
</dbReference>
<keyword evidence="4" id="KW-0808">Transferase</keyword>